<dbReference type="InterPro" id="IPR036264">
    <property type="entry name" value="Bact_exopeptidase_dim_dom"/>
</dbReference>
<evidence type="ECO:0000313" key="7">
    <source>
        <dbReference type="Proteomes" id="UP000823401"/>
    </source>
</evidence>
<dbReference type="InterPro" id="IPR001261">
    <property type="entry name" value="ArgE/DapE_CS"/>
</dbReference>
<keyword evidence="2" id="KW-0479">Metal-binding</keyword>
<evidence type="ECO:0000313" key="6">
    <source>
        <dbReference type="EMBL" id="MBG9978749.1"/>
    </source>
</evidence>
<dbReference type="PANTHER" id="PTHR43808">
    <property type="entry name" value="ACETYLORNITHINE DEACETYLASE"/>
    <property type="match status" value="1"/>
</dbReference>
<dbReference type="Pfam" id="PF07687">
    <property type="entry name" value="M20_dimer"/>
    <property type="match status" value="1"/>
</dbReference>
<dbReference type="InterPro" id="IPR011650">
    <property type="entry name" value="Peptidase_M20_dimer"/>
</dbReference>
<evidence type="ECO:0000256" key="1">
    <source>
        <dbReference type="ARBA" id="ARBA00001947"/>
    </source>
</evidence>
<dbReference type="SUPFAM" id="SSF55031">
    <property type="entry name" value="Bacterial exopeptidase dimerisation domain"/>
    <property type="match status" value="1"/>
</dbReference>
<evidence type="ECO:0000259" key="5">
    <source>
        <dbReference type="Pfam" id="PF07687"/>
    </source>
</evidence>
<dbReference type="PROSITE" id="PS00758">
    <property type="entry name" value="ARGE_DAPE_CPG2_1"/>
    <property type="match status" value="1"/>
</dbReference>
<dbReference type="InterPro" id="IPR017150">
    <property type="entry name" value="Pept_M20_glutamate_carboxypep"/>
</dbReference>
<comment type="caution">
    <text evidence="6">The sequence shown here is derived from an EMBL/GenBank/DDBJ whole genome shotgun (WGS) entry which is preliminary data.</text>
</comment>
<feature type="domain" description="Peptidase M20 dimerisation" evidence="5">
    <location>
        <begin position="177"/>
        <end position="270"/>
    </location>
</feature>
<dbReference type="SUPFAM" id="SSF53187">
    <property type="entry name" value="Zn-dependent exopeptidases"/>
    <property type="match status" value="1"/>
</dbReference>
<dbReference type="EMBL" id="JACCEL010000019">
    <property type="protein sequence ID" value="MBG9978749.1"/>
    <property type="molecule type" value="Genomic_DNA"/>
</dbReference>
<reference evidence="6 7" key="1">
    <citation type="submission" date="2020-07" db="EMBL/GenBank/DDBJ databases">
        <title>Facklamia lactis sp. nov., isolated from raw milk.</title>
        <authorList>
            <person name="Doll E.V."/>
            <person name="Huptas C."/>
            <person name="Staib L."/>
            <person name="Wenning M."/>
            <person name="Scherer S."/>
        </authorList>
    </citation>
    <scope>NUCLEOTIDE SEQUENCE [LARGE SCALE GENOMIC DNA]</scope>
    <source>
        <strain evidence="6 7">DSM 104272</strain>
    </source>
</reference>
<dbReference type="Gene3D" id="3.30.70.360">
    <property type="match status" value="1"/>
</dbReference>
<evidence type="ECO:0000256" key="2">
    <source>
        <dbReference type="ARBA" id="ARBA00022723"/>
    </source>
</evidence>
<dbReference type="CDD" id="cd03885">
    <property type="entry name" value="M20_CPDG2"/>
    <property type="match status" value="1"/>
</dbReference>
<dbReference type="PIRSF" id="PIRSF037238">
    <property type="entry name" value="Carboxypeptidase_G2"/>
    <property type="match status" value="1"/>
</dbReference>
<dbReference type="InterPro" id="IPR050072">
    <property type="entry name" value="Peptidase_M20A"/>
</dbReference>
<dbReference type="InterPro" id="IPR002933">
    <property type="entry name" value="Peptidase_M20"/>
</dbReference>
<keyword evidence="4" id="KW-0862">Zinc</keyword>
<dbReference type="Proteomes" id="UP000823401">
    <property type="component" value="Unassembled WGS sequence"/>
</dbReference>
<dbReference type="RefSeq" id="WP_197104807.1">
    <property type="nucleotide sequence ID" value="NZ_JACCEL010000019.1"/>
</dbReference>
<sequence>MTNIYKEKQGEIEELLEELVNIDSGSYYKQGVDAVGNVLKQEFENIGMSVTVHPLEDRGDILQIQHPNAKKPDILLSGHMDTVFPEGTVKMRPFKIKGEYAYGPGVFDMKGSLVMLLYAMRALIQEGHPVVERIVIILNTDEEIGSIDSRSLIETFASQATSVLVIEPSSVPGIINSRKGGGKFFLDIHGKSAHAGAEPEKGCSAIEEAAHKILHLHKLSDNPGINVNVGLISGGTSINTIAPTSVAAIDLRFEANELGVFAEQEIRKICLHPVLEGITLNLRGKITRPAWVAPQNNGRLEQTFIQSGKKMGLTLPLLYSGGGSDGNFTGSMGVPTIDGLGPSGGDAHQETEYLYLPSIHTKGQLFINGLKELAVTKELIGGLQ</sequence>
<accession>A0ABS0LMW2</accession>
<organism evidence="6 7">
    <name type="scientific">Ruoffia tabacinasalis</name>
    <dbReference type="NCBI Taxonomy" id="87458"/>
    <lineage>
        <taxon>Bacteria</taxon>
        <taxon>Bacillati</taxon>
        <taxon>Bacillota</taxon>
        <taxon>Bacilli</taxon>
        <taxon>Lactobacillales</taxon>
        <taxon>Aerococcaceae</taxon>
        <taxon>Ruoffia</taxon>
    </lineage>
</organism>
<protein>
    <submittedName>
        <fullName evidence="6">M20 family metallopeptidase</fullName>
    </submittedName>
</protein>
<proteinExistence type="predicted"/>
<evidence type="ECO:0000256" key="3">
    <source>
        <dbReference type="ARBA" id="ARBA00022801"/>
    </source>
</evidence>
<evidence type="ECO:0000256" key="4">
    <source>
        <dbReference type="ARBA" id="ARBA00022833"/>
    </source>
</evidence>
<keyword evidence="7" id="KW-1185">Reference proteome</keyword>
<keyword evidence="3" id="KW-0378">Hydrolase</keyword>
<dbReference type="Pfam" id="PF01546">
    <property type="entry name" value="Peptidase_M20"/>
    <property type="match status" value="1"/>
</dbReference>
<dbReference type="Gene3D" id="3.40.630.10">
    <property type="entry name" value="Zn peptidases"/>
    <property type="match status" value="1"/>
</dbReference>
<dbReference type="PANTHER" id="PTHR43808:SF9">
    <property type="entry name" value="BLL0789 PROTEIN"/>
    <property type="match status" value="1"/>
</dbReference>
<gene>
    <name evidence="6" type="ORF">HYQ42_08090</name>
</gene>
<comment type="cofactor">
    <cofactor evidence="1">
        <name>Zn(2+)</name>
        <dbReference type="ChEBI" id="CHEBI:29105"/>
    </cofactor>
</comment>
<name>A0ABS0LMW2_9LACT</name>